<evidence type="ECO:0000313" key="8">
    <source>
        <dbReference type="EMBL" id="TKR27714.1"/>
    </source>
</evidence>
<accession>A0A4U5JEY2</accession>
<evidence type="ECO:0000259" key="6">
    <source>
        <dbReference type="PROSITE" id="PS51898"/>
    </source>
</evidence>
<dbReference type="Gene3D" id="1.10.443.10">
    <property type="entry name" value="Intergrase catalytic core"/>
    <property type="match status" value="1"/>
</dbReference>
<dbReference type="RefSeq" id="WP_137275015.1">
    <property type="nucleotide sequence ID" value="NZ_QKNX01000001.1"/>
</dbReference>
<dbReference type="InterPro" id="IPR010998">
    <property type="entry name" value="Integrase_recombinase_N"/>
</dbReference>
<proteinExistence type="predicted"/>
<feature type="domain" description="Tyr recombinase" evidence="6">
    <location>
        <begin position="118"/>
        <end position="338"/>
    </location>
</feature>
<dbReference type="Gene3D" id="1.10.150.130">
    <property type="match status" value="1"/>
</dbReference>
<feature type="domain" description="Core-binding (CB)" evidence="7">
    <location>
        <begin position="10"/>
        <end position="93"/>
    </location>
</feature>
<dbReference type="InterPro" id="IPR011010">
    <property type="entry name" value="DNA_brk_join_enz"/>
</dbReference>
<evidence type="ECO:0000259" key="7">
    <source>
        <dbReference type="PROSITE" id="PS51900"/>
    </source>
</evidence>
<evidence type="ECO:0000313" key="9">
    <source>
        <dbReference type="Proteomes" id="UP000308037"/>
    </source>
</evidence>
<evidence type="ECO:0000256" key="2">
    <source>
        <dbReference type="ARBA" id="ARBA00023125"/>
    </source>
</evidence>
<protein>
    <submittedName>
        <fullName evidence="8">Integrase</fullName>
    </submittedName>
</protein>
<dbReference type="GO" id="GO:0015074">
    <property type="term" value="P:DNA integration"/>
    <property type="evidence" value="ECO:0007669"/>
    <property type="project" value="UniProtKB-KW"/>
</dbReference>
<dbReference type="GO" id="GO:0003677">
    <property type="term" value="F:DNA binding"/>
    <property type="evidence" value="ECO:0007669"/>
    <property type="project" value="UniProtKB-UniRule"/>
</dbReference>
<sequence length="345" mass="39132">MGVDDRSVGSDPADPIAYFLQDMTFHGRSERTRGAYERVLRSFEAFLEERGTALSSTDERACMTWVHSLRSDHADSTVASYAAYVHRFYAYMTQVGAFDSNPMALVTEEMDESIDTDPARREISIEEMRSFFGEISHPLERAVIGTLLKTGMRVGECCNLDLRDIYIDDTEVGETFSVPHRGALDGRPDSIYVSSDPARGEPYNGESRTASNKRKRDTVVPMDAELKRLLKTWLAIRPDVESPAEPLFCSTSEWGRRITPPMVRNMVASHASERGWYRSGGGAEENITPHYFRHFFTTHLRDRTGDRGIVKYLRGDVATDVIDTYTHSWGDRVRSVYEDSMYAML</sequence>
<name>A0A4U5JEY2_9EURY</name>
<feature type="region of interest" description="Disordered" evidence="5">
    <location>
        <begin position="187"/>
        <end position="218"/>
    </location>
</feature>
<dbReference type="InterPro" id="IPR002104">
    <property type="entry name" value="Integrase_catalytic"/>
</dbReference>
<evidence type="ECO:0000256" key="4">
    <source>
        <dbReference type="PROSITE-ProRule" id="PRU01248"/>
    </source>
</evidence>
<dbReference type="InterPro" id="IPR044068">
    <property type="entry name" value="CB"/>
</dbReference>
<dbReference type="PANTHER" id="PTHR30349:SF92">
    <property type="entry name" value="SITE-SPECIFIC RECOMBINASE"/>
    <property type="match status" value="1"/>
</dbReference>
<dbReference type="PROSITE" id="PS51900">
    <property type="entry name" value="CB"/>
    <property type="match status" value="1"/>
</dbReference>
<dbReference type="Proteomes" id="UP000308037">
    <property type="component" value="Unassembled WGS sequence"/>
</dbReference>
<comment type="caution">
    <text evidence="8">The sequence shown here is derived from an EMBL/GenBank/DDBJ whole genome shotgun (WGS) entry which is preliminary data.</text>
</comment>
<dbReference type="PROSITE" id="PS51898">
    <property type="entry name" value="TYR_RECOMBINASE"/>
    <property type="match status" value="1"/>
</dbReference>
<reference evidence="8 9" key="1">
    <citation type="submission" date="2019-04" db="EMBL/GenBank/DDBJ databases">
        <title>Natronomonas sp. F20-122 a newhaloarchaeon isolated from a saline saltern of Isla Bacuta, Huelva, Spain.</title>
        <authorList>
            <person name="Duran-Viseras A."/>
            <person name="Sanchez-Porro C."/>
            <person name="Ventosa A."/>
        </authorList>
    </citation>
    <scope>NUCLEOTIDE SEQUENCE [LARGE SCALE GENOMIC DNA]</scope>
    <source>
        <strain evidence="8 9">F20-122</strain>
    </source>
</reference>
<evidence type="ECO:0000256" key="1">
    <source>
        <dbReference type="ARBA" id="ARBA00022908"/>
    </source>
</evidence>
<keyword evidence="3" id="KW-0233">DNA recombination</keyword>
<dbReference type="PANTHER" id="PTHR30349">
    <property type="entry name" value="PHAGE INTEGRASE-RELATED"/>
    <property type="match status" value="1"/>
</dbReference>
<evidence type="ECO:0000256" key="3">
    <source>
        <dbReference type="ARBA" id="ARBA00023172"/>
    </source>
</evidence>
<dbReference type="GO" id="GO:0006310">
    <property type="term" value="P:DNA recombination"/>
    <property type="evidence" value="ECO:0007669"/>
    <property type="project" value="UniProtKB-KW"/>
</dbReference>
<dbReference type="InterPro" id="IPR013762">
    <property type="entry name" value="Integrase-like_cat_sf"/>
</dbReference>
<dbReference type="EMBL" id="QKNX01000001">
    <property type="protein sequence ID" value="TKR27714.1"/>
    <property type="molecule type" value="Genomic_DNA"/>
</dbReference>
<dbReference type="Pfam" id="PF00589">
    <property type="entry name" value="Phage_integrase"/>
    <property type="match status" value="1"/>
</dbReference>
<gene>
    <name evidence="8" type="ORF">DM868_01085</name>
</gene>
<dbReference type="InterPro" id="IPR050090">
    <property type="entry name" value="Tyrosine_recombinase_XerCD"/>
</dbReference>
<dbReference type="CDD" id="cd00397">
    <property type="entry name" value="DNA_BRE_C"/>
    <property type="match status" value="1"/>
</dbReference>
<dbReference type="Pfam" id="PF02899">
    <property type="entry name" value="Phage_int_SAM_1"/>
    <property type="match status" value="1"/>
</dbReference>
<dbReference type="OrthoDB" id="142231at2157"/>
<organism evidence="8 9">
    <name type="scientific">Natronomonas salsuginis</name>
    <dbReference type="NCBI Taxonomy" id="2217661"/>
    <lineage>
        <taxon>Archaea</taxon>
        <taxon>Methanobacteriati</taxon>
        <taxon>Methanobacteriota</taxon>
        <taxon>Stenosarchaea group</taxon>
        <taxon>Halobacteria</taxon>
        <taxon>Halobacteriales</taxon>
        <taxon>Natronomonadaceae</taxon>
        <taxon>Natronomonas</taxon>
    </lineage>
</organism>
<keyword evidence="2 4" id="KW-0238">DNA-binding</keyword>
<dbReference type="SUPFAM" id="SSF56349">
    <property type="entry name" value="DNA breaking-rejoining enzymes"/>
    <property type="match status" value="1"/>
</dbReference>
<evidence type="ECO:0000256" key="5">
    <source>
        <dbReference type="SAM" id="MobiDB-lite"/>
    </source>
</evidence>
<keyword evidence="1" id="KW-0229">DNA integration</keyword>
<dbReference type="AlphaFoldDB" id="A0A4U5JEY2"/>
<keyword evidence="9" id="KW-1185">Reference proteome</keyword>
<dbReference type="InterPro" id="IPR004107">
    <property type="entry name" value="Integrase_SAM-like_N"/>
</dbReference>